<name>A0A023B7G8_GRENI</name>
<keyword evidence="1" id="KW-0479">Metal-binding</keyword>
<feature type="domain" description="C2" evidence="3">
    <location>
        <begin position="1"/>
        <end position="103"/>
    </location>
</feature>
<dbReference type="OrthoDB" id="191686at2759"/>
<reference evidence="4" key="1">
    <citation type="submission" date="2013-12" db="EMBL/GenBank/DDBJ databases">
        <authorList>
            <person name="Omoto C.K."/>
            <person name="Sibley D."/>
            <person name="Venepally P."/>
            <person name="Hadjithomas M."/>
            <person name="Karamycheva S."/>
            <person name="Brunk B."/>
            <person name="Roos D."/>
            <person name="Caler E."/>
            <person name="Lorenzi H."/>
        </authorList>
    </citation>
    <scope>NUCLEOTIDE SEQUENCE</scope>
</reference>
<evidence type="ECO:0000313" key="4">
    <source>
        <dbReference type="EMBL" id="EZG67217.1"/>
    </source>
</evidence>
<comment type="caution">
    <text evidence="4">The sequence shown here is derived from an EMBL/GenBank/DDBJ whole genome shotgun (WGS) entry which is preliminary data.</text>
</comment>
<dbReference type="InterPro" id="IPR035892">
    <property type="entry name" value="C2_domain_sf"/>
</dbReference>
<accession>A0A023B7G8</accession>
<dbReference type="PANTHER" id="PTHR46502">
    <property type="entry name" value="C2 DOMAIN-CONTAINING"/>
    <property type="match status" value="1"/>
</dbReference>
<sequence length="122" mass="13373">MRYLYISVIEVDGLPETASFWSSTDPYCRIKCGTEQGSTSVKKRAGGRAIFHESFNFPMRATDLEIEILDKATLSSDKVLANGVVTIRARDGYCFMGPIPLRDASGDGLNPNVTLAISVHDQ</sequence>
<dbReference type="SMART" id="SM00239">
    <property type="entry name" value="C2"/>
    <property type="match status" value="1"/>
</dbReference>
<dbReference type="PANTHER" id="PTHR46502:SF2">
    <property type="entry name" value="16 KDA PHLOEM PROTEIN 2"/>
    <property type="match status" value="1"/>
</dbReference>
<dbReference type="InterPro" id="IPR000008">
    <property type="entry name" value="C2_dom"/>
</dbReference>
<dbReference type="CDD" id="cd00030">
    <property type="entry name" value="C2"/>
    <property type="match status" value="1"/>
</dbReference>
<dbReference type="GeneID" id="22912591"/>
<dbReference type="Proteomes" id="UP000019763">
    <property type="component" value="Unassembled WGS sequence"/>
</dbReference>
<dbReference type="VEuPathDB" id="CryptoDB:GNI_070560"/>
<dbReference type="PROSITE" id="PS50004">
    <property type="entry name" value="C2"/>
    <property type="match status" value="1"/>
</dbReference>
<dbReference type="AlphaFoldDB" id="A0A023B7G8"/>
<gene>
    <name evidence="4" type="ORF">GNI_070560</name>
</gene>
<dbReference type="GO" id="GO:0046872">
    <property type="term" value="F:metal ion binding"/>
    <property type="evidence" value="ECO:0007669"/>
    <property type="project" value="UniProtKB-KW"/>
</dbReference>
<dbReference type="RefSeq" id="XP_011130306.1">
    <property type="nucleotide sequence ID" value="XM_011132004.1"/>
</dbReference>
<dbReference type="Pfam" id="PF00168">
    <property type="entry name" value="C2"/>
    <property type="match status" value="1"/>
</dbReference>
<evidence type="ECO:0000313" key="5">
    <source>
        <dbReference type="Proteomes" id="UP000019763"/>
    </source>
</evidence>
<proteinExistence type="predicted"/>
<dbReference type="SUPFAM" id="SSF49562">
    <property type="entry name" value="C2 domain (Calcium/lipid-binding domain, CaLB)"/>
    <property type="match status" value="1"/>
</dbReference>
<dbReference type="Gene3D" id="2.60.40.150">
    <property type="entry name" value="C2 domain"/>
    <property type="match status" value="1"/>
</dbReference>
<keyword evidence="2" id="KW-0106">Calcium</keyword>
<dbReference type="EMBL" id="AFNH02000529">
    <property type="protein sequence ID" value="EZG67217.1"/>
    <property type="molecule type" value="Genomic_DNA"/>
</dbReference>
<protein>
    <submittedName>
        <fullName evidence="4">C2 domain protein</fullName>
    </submittedName>
</protein>
<keyword evidence="5" id="KW-1185">Reference proteome</keyword>
<evidence type="ECO:0000256" key="2">
    <source>
        <dbReference type="ARBA" id="ARBA00022837"/>
    </source>
</evidence>
<organism evidence="4 5">
    <name type="scientific">Gregarina niphandrodes</name>
    <name type="common">Septate eugregarine</name>
    <dbReference type="NCBI Taxonomy" id="110365"/>
    <lineage>
        <taxon>Eukaryota</taxon>
        <taxon>Sar</taxon>
        <taxon>Alveolata</taxon>
        <taxon>Apicomplexa</taxon>
        <taxon>Conoidasida</taxon>
        <taxon>Gregarinasina</taxon>
        <taxon>Eugregarinorida</taxon>
        <taxon>Gregarinidae</taxon>
        <taxon>Gregarina</taxon>
    </lineage>
</organism>
<evidence type="ECO:0000256" key="1">
    <source>
        <dbReference type="ARBA" id="ARBA00022723"/>
    </source>
</evidence>
<evidence type="ECO:0000259" key="3">
    <source>
        <dbReference type="PROSITE" id="PS50004"/>
    </source>
</evidence>